<evidence type="ECO:0000256" key="1">
    <source>
        <dbReference type="ARBA" id="ARBA00022603"/>
    </source>
</evidence>
<dbReference type="Gene3D" id="3.40.50.150">
    <property type="entry name" value="Vaccinia Virus protein VP39"/>
    <property type="match status" value="1"/>
</dbReference>
<reference evidence="6 7" key="1">
    <citation type="submission" date="2015-01" db="EMBL/GenBank/DDBJ databases">
        <title>The Genome Sequence of Exophiala xenobiotica CBS118157.</title>
        <authorList>
            <consortium name="The Broad Institute Genomics Platform"/>
            <person name="Cuomo C."/>
            <person name="de Hoog S."/>
            <person name="Gorbushina A."/>
            <person name="Stielow B."/>
            <person name="Teixiera M."/>
            <person name="Abouelleil A."/>
            <person name="Chapman S.B."/>
            <person name="Priest M."/>
            <person name="Young S.K."/>
            <person name="Wortman J."/>
            <person name="Nusbaum C."/>
            <person name="Birren B."/>
        </authorList>
    </citation>
    <scope>NUCLEOTIDE SEQUENCE [LARGE SCALE GENOMIC DNA]</scope>
    <source>
        <strain evidence="6 7">CBS 118157</strain>
    </source>
</reference>
<dbReference type="PROSITE" id="PS51683">
    <property type="entry name" value="SAM_OMT_II"/>
    <property type="match status" value="1"/>
</dbReference>
<dbReference type="Pfam" id="PF00891">
    <property type="entry name" value="Methyltransf_2"/>
    <property type="match status" value="1"/>
</dbReference>
<feature type="domain" description="O-methyltransferase C-terminal" evidence="5">
    <location>
        <begin position="181"/>
        <end position="396"/>
    </location>
</feature>
<accession>A0A0D2DGW3</accession>
<gene>
    <name evidence="6" type="ORF">PV05_01629</name>
</gene>
<dbReference type="Proteomes" id="UP000054342">
    <property type="component" value="Unassembled WGS sequence"/>
</dbReference>
<dbReference type="GeneID" id="25323537"/>
<comment type="similarity">
    <text evidence="4">Belongs to the class I-like SAM-binding methyltransferase superfamily. Cation-independent O-methyltransferase family.</text>
</comment>
<dbReference type="InterPro" id="IPR001077">
    <property type="entry name" value="COMT_C"/>
</dbReference>
<sequence>MEDLRTALETLNSSTAAILEHLKGDDAHSTKLLDELESAPDHIRKAKTSIFESTTAIQQLIAGPVEYHQQLLIHYQYTACVRWLSRYEVPTIVPEQGSMTYYEVARKASVPESQLRRICRMAITSGLFQEVDEDTLAHSTLSKKLRQGSPFLDAMMFLTEISSRSASKMVEKTERFGFTSSKNETAFNIAFDTDLPFYGYLSQNSALGARFAGTMRFLGAGQEFNLDHLINGYDWAGLGEATIVDVGGSQGHASIALASKFPRLRFIVQDLPDVVERAKKSLLSCPLEPSVASRLTFEAHNFFQPQPHSSRGADVFFARLIFSNYDDKEAVAILNNLVSAMGRTSRLIIMSAVLPDPGTVSLRQEALERATDLGKLQLLNGKERDLRDWKMLFEQADAKLALKSMTKPVGSTLSILEIILEGAS</sequence>
<evidence type="ECO:0000256" key="4">
    <source>
        <dbReference type="ARBA" id="ARBA00038277"/>
    </source>
</evidence>
<dbReference type="GO" id="GO:0008171">
    <property type="term" value="F:O-methyltransferase activity"/>
    <property type="evidence" value="ECO:0007669"/>
    <property type="project" value="InterPro"/>
</dbReference>
<dbReference type="AlphaFoldDB" id="A0A0D2DGW3"/>
<dbReference type="InterPro" id="IPR016461">
    <property type="entry name" value="COMT-like"/>
</dbReference>
<keyword evidence="3" id="KW-0949">S-adenosyl-L-methionine</keyword>
<keyword evidence="2" id="KW-0808">Transferase</keyword>
<dbReference type="OrthoDB" id="1606438at2759"/>
<dbReference type="RefSeq" id="XP_013322101.1">
    <property type="nucleotide sequence ID" value="XM_013466647.1"/>
</dbReference>
<keyword evidence="7" id="KW-1185">Reference proteome</keyword>
<dbReference type="InterPro" id="IPR029063">
    <property type="entry name" value="SAM-dependent_MTases_sf"/>
</dbReference>
<evidence type="ECO:0000259" key="5">
    <source>
        <dbReference type="Pfam" id="PF00891"/>
    </source>
</evidence>
<evidence type="ECO:0000313" key="6">
    <source>
        <dbReference type="EMBL" id="KIW61517.1"/>
    </source>
</evidence>
<dbReference type="InterPro" id="IPR036390">
    <property type="entry name" value="WH_DNA-bd_sf"/>
</dbReference>
<evidence type="ECO:0000313" key="7">
    <source>
        <dbReference type="Proteomes" id="UP000054342"/>
    </source>
</evidence>
<name>A0A0D2DGW3_9EURO</name>
<evidence type="ECO:0000256" key="2">
    <source>
        <dbReference type="ARBA" id="ARBA00022679"/>
    </source>
</evidence>
<organism evidence="6 7">
    <name type="scientific">Exophiala xenobiotica</name>
    <dbReference type="NCBI Taxonomy" id="348802"/>
    <lineage>
        <taxon>Eukaryota</taxon>
        <taxon>Fungi</taxon>
        <taxon>Dikarya</taxon>
        <taxon>Ascomycota</taxon>
        <taxon>Pezizomycotina</taxon>
        <taxon>Eurotiomycetes</taxon>
        <taxon>Chaetothyriomycetidae</taxon>
        <taxon>Chaetothyriales</taxon>
        <taxon>Herpotrichiellaceae</taxon>
        <taxon>Exophiala</taxon>
    </lineage>
</organism>
<dbReference type="PANTHER" id="PTHR43712">
    <property type="entry name" value="PUTATIVE (AFU_ORTHOLOGUE AFUA_4G14580)-RELATED"/>
    <property type="match status" value="1"/>
</dbReference>
<dbReference type="Gene3D" id="1.10.10.10">
    <property type="entry name" value="Winged helix-like DNA-binding domain superfamily/Winged helix DNA-binding domain"/>
    <property type="match status" value="1"/>
</dbReference>
<dbReference type="GO" id="GO:0032259">
    <property type="term" value="P:methylation"/>
    <property type="evidence" value="ECO:0007669"/>
    <property type="project" value="UniProtKB-KW"/>
</dbReference>
<evidence type="ECO:0000256" key="3">
    <source>
        <dbReference type="ARBA" id="ARBA00022691"/>
    </source>
</evidence>
<dbReference type="HOGENOM" id="CLU_005533_1_4_1"/>
<proteinExistence type="inferred from homology"/>
<dbReference type="SUPFAM" id="SSF46785">
    <property type="entry name" value="Winged helix' DNA-binding domain"/>
    <property type="match status" value="1"/>
</dbReference>
<protein>
    <recommendedName>
        <fullName evidence="5">O-methyltransferase C-terminal domain-containing protein</fullName>
    </recommendedName>
</protein>
<dbReference type="EMBL" id="KN847317">
    <property type="protein sequence ID" value="KIW61517.1"/>
    <property type="molecule type" value="Genomic_DNA"/>
</dbReference>
<dbReference type="PANTHER" id="PTHR43712:SF5">
    <property type="entry name" value="O-METHYLTRANSFERASE ASQN-RELATED"/>
    <property type="match status" value="1"/>
</dbReference>
<keyword evidence="1" id="KW-0489">Methyltransferase</keyword>
<dbReference type="SUPFAM" id="SSF53335">
    <property type="entry name" value="S-adenosyl-L-methionine-dependent methyltransferases"/>
    <property type="match status" value="1"/>
</dbReference>
<dbReference type="InterPro" id="IPR036388">
    <property type="entry name" value="WH-like_DNA-bd_sf"/>
</dbReference>